<feature type="transmembrane region" description="Helical" evidence="1">
    <location>
        <begin position="6"/>
        <end position="23"/>
    </location>
</feature>
<sequence length="275" mass="30218">MEDVVLALLFSIGSLLAFVWFGYRGAIVYRLYRSVSNGGGSDRSDLVDGRKATVEGDIVIEQAANETYPGETTLESVPAALLLWRVRKRKNRSDGWDMVESGLESGVFKLDTGGGQIRVDTDWLVKQHGDTGIDSLTPSDLKSESFRDSLAAKTGVVSRYVYFDRFRDTVDAMKTVSWPPNSYQHLERSRQNYRIEVAMAPEAKSLTVHGQVAIEQGEVVLSGSDSVPMAIADTGIESLESNLRAQMTTSGVYAFGSLIASAAFFYVWVLPELPL</sequence>
<keyword evidence="1" id="KW-0812">Transmembrane</keyword>
<dbReference type="OrthoDB" id="275810at2157"/>
<dbReference type="AlphaFoldDB" id="D8JAB8"/>
<keyword evidence="1" id="KW-1133">Transmembrane helix</keyword>
<dbReference type="KEGG" id="hje:HacjB3_06245"/>
<keyword evidence="1" id="KW-0472">Membrane</keyword>
<reference evidence="2 4" key="1">
    <citation type="journal article" date="2010" name="J. Bacteriol.">
        <title>Complete genome sequence of Halalkalicoccus jeotgali B3(T), an extremely halophilic archaeon.</title>
        <authorList>
            <person name="Roh S.W."/>
            <person name="Nam Y.D."/>
            <person name="Nam S.H."/>
            <person name="Choi S.H."/>
            <person name="Park H.S."/>
            <person name="Bae J.W."/>
        </authorList>
    </citation>
    <scope>NUCLEOTIDE SEQUENCE [LARGE SCALE GENOMIC DNA]</scope>
    <source>
        <strain evidence="2">B3</strain>
        <strain evidence="4">DSM 18796 / CECT 7217 / JCM 14584 / KCTC 4019 / B3</strain>
    </source>
</reference>
<accession>D8JAB8</accession>
<reference evidence="3 5" key="2">
    <citation type="journal article" date="2014" name="PLoS Genet.">
        <title>Phylogenetically driven sequencing of extremely halophilic archaea reveals strategies for static and dynamic osmo-response.</title>
        <authorList>
            <person name="Becker E.A."/>
            <person name="Seitzer P.M."/>
            <person name="Tritt A."/>
            <person name="Larsen D."/>
            <person name="Krusor M."/>
            <person name="Yao A.I."/>
            <person name="Wu D."/>
            <person name="Madern D."/>
            <person name="Eisen J.A."/>
            <person name="Darling A.E."/>
            <person name="Facciotti M.T."/>
        </authorList>
    </citation>
    <scope>NUCLEOTIDE SEQUENCE [LARGE SCALE GENOMIC DNA]</scope>
    <source>
        <strain evidence="3">B3</strain>
        <strain evidence="5">DSM 18796 / CECT 7217 / JCM 14584 / KCTC 4019 / B3</strain>
    </source>
</reference>
<evidence type="ECO:0000313" key="5">
    <source>
        <dbReference type="Proteomes" id="UP000011645"/>
    </source>
</evidence>
<evidence type="ECO:0000313" key="2">
    <source>
        <dbReference type="EMBL" id="ADJ14640.1"/>
    </source>
</evidence>
<dbReference type="HOGENOM" id="CLU_088833_0_0_2"/>
<dbReference type="EMBL" id="AOHV01000013">
    <property type="protein sequence ID" value="ELY39538.1"/>
    <property type="molecule type" value="Genomic_DNA"/>
</dbReference>
<dbReference type="STRING" id="795797.HacjB3_06245"/>
<dbReference type="RefSeq" id="WP_008414843.1">
    <property type="nucleotide sequence ID" value="NC_014297.1"/>
</dbReference>
<dbReference type="eggNOG" id="arCOG13685">
    <property type="taxonomic scope" value="Archaea"/>
</dbReference>
<evidence type="ECO:0000256" key="1">
    <source>
        <dbReference type="SAM" id="Phobius"/>
    </source>
</evidence>
<keyword evidence="5" id="KW-1185">Reference proteome</keyword>
<evidence type="ECO:0000313" key="4">
    <source>
        <dbReference type="Proteomes" id="UP000000390"/>
    </source>
</evidence>
<evidence type="ECO:0000313" key="3">
    <source>
        <dbReference type="EMBL" id="ELY39538.1"/>
    </source>
</evidence>
<dbReference type="PATRIC" id="fig|795797.18.peg.1245"/>
<dbReference type="Proteomes" id="UP000011645">
    <property type="component" value="Unassembled WGS sequence"/>
</dbReference>
<gene>
    <name evidence="2" type="ordered locus">HacjB3_06245</name>
    <name evidence="3" type="ORF">C497_04642</name>
</gene>
<dbReference type="EMBL" id="CP002062">
    <property type="protein sequence ID" value="ADJ14640.1"/>
    <property type="molecule type" value="Genomic_DNA"/>
</dbReference>
<proteinExistence type="predicted"/>
<name>D8JAB8_HALJB</name>
<feature type="transmembrane region" description="Helical" evidence="1">
    <location>
        <begin position="251"/>
        <end position="269"/>
    </location>
</feature>
<protein>
    <submittedName>
        <fullName evidence="2">Uncharacterized protein</fullName>
    </submittedName>
</protein>
<organism evidence="2 4">
    <name type="scientific">Halalkalicoccus jeotgali (strain DSM 18796 / CECT 7217 / JCM 14584 / KCTC 4019 / B3)</name>
    <dbReference type="NCBI Taxonomy" id="795797"/>
    <lineage>
        <taxon>Archaea</taxon>
        <taxon>Methanobacteriati</taxon>
        <taxon>Methanobacteriota</taxon>
        <taxon>Stenosarchaea group</taxon>
        <taxon>Halobacteria</taxon>
        <taxon>Halobacteriales</taxon>
        <taxon>Halococcaceae</taxon>
        <taxon>Halalkalicoccus</taxon>
    </lineage>
</organism>
<dbReference type="GeneID" id="9419054"/>
<dbReference type="Proteomes" id="UP000000390">
    <property type="component" value="Chromosome"/>
</dbReference>